<evidence type="ECO:0000256" key="3">
    <source>
        <dbReference type="ARBA" id="ARBA00022679"/>
    </source>
</evidence>
<accession>A0A6P8I6Y8</accession>
<dbReference type="SUPFAM" id="SSF52540">
    <property type="entry name" value="P-loop containing nucleoside triphosphate hydrolases"/>
    <property type="match status" value="1"/>
</dbReference>
<dbReference type="AlphaFoldDB" id="A0A6P8I6Y8"/>
<keyword evidence="3" id="KW-0808">Transferase</keyword>
<dbReference type="Gene3D" id="3.40.50.300">
    <property type="entry name" value="P-loop containing nucleotide triphosphate hydrolases"/>
    <property type="match status" value="1"/>
</dbReference>
<keyword evidence="7" id="KW-0333">Golgi apparatus</keyword>
<evidence type="ECO:0000313" key="11">
    <source>
        <dbReference type="Proteomes" id="UP000515163"/>
    </source>
</evidence>
<evidence type="ECO:0000313" key="12">
    <source>
        <dbReference type="RefSeq" id="XP_031563081.1"/>
    </source>
</evidence>
<comment type="similarity">
    <text evidence="2">Belongs to the galactose-3-O-sulfotransferase family.</text>
</comment>
<dbReference type="GO" id="GO:0000139">
    <property type="term" value="C:Golgi membrane"/>
    <property type="evidence" value="ECO:0007669"/>
    <property type="project" value="UniProtKB-SubCell"/>
</dbReference>
<keyword evidence="9" id="KW-0325">Glycoprotein</keyword>
<feature type="region of interest" description="Disordered" evidence="10">
    <location>
        <begin position="57"/>
        <end position="77"/>
    </location>
</feature>
<gene>
    <name evidence="12" type="primary">LOC116298693</name>
</gene>
<evidence type="ECO:0000256" key="2">
    <source>
        <dbReference type="ARBA" id="ARBA00008124"/>
    </source>
</evidence>
<evidence type="ECO:0000256" key="5">
    <source>
        <dbReference type="ARBA" id="ARBA00022968"/>
    </source>
</evidence>
<evidence type="ECO:0000256" key="6">
    <source>
        <dbReference type="ARBA" id="ARBA00022989"/>
    </source>
</evidence>
<proteinExistence type="inferred from homology"/>
<dbReference type="PANTHER" id="PTHR14647:SF85">
    <property type="entry name" value="GALACTOSYLCERAMIDE SULFOTRANSFERASE-LIKE"/>
    <property type="match status" value="1"/>
</dbReference>
<evidence type="ECO:0000256" key="9">
    <source>
        <dbReference type="ARBA" id="ARBA00023180"/>
    </source>
</evidence>
<dbReference type="InterPro" id="IPR009729">
    <property type="entry name" value="Gal-3-0_sulfotransfrase"/>
</dbReference>
<keyword evidence="4" id="KW-0812">Transmembrane</keyword>
<comment type="subcellular location">
    <subcellularLocation>
        <location evidence="1">Golgi apparatus membrane</location>
        <topology evidence="1">Single-pass type II membrane protein</topology>
    </subcellularLocation>
</comment>
<dbReference type="GO" id="GO:0001733">
    <property type="term" value="F:galactosylceramide sulfotransferase activity"/>
    <property type="evidence" value="ECO:0007669"/>
    <property type="project" value="InterPro"/>
</dbReference>
<dbReference type="Pfam" id="PF06990">
    <property type="entry name" value="Gal-3-0_sulfotr"/>
    <property type="match status" value="1"/>
</dbReference>
<dbReference type="KEGG" id="aten:116298693"/>
<dbReference type="OrthoDB" id="514299at2759"/>
<dbReference type="PANTHER" id="PTHR14647">
    <property type="entry name" value="GALACTOSE-3-O-SULFOTRANSFERASE"/>
    <property type="match status" value="1"/>
</dbReference>
<evidence type="ECO:0000256" key="1">
    <source>
        <dbReference type="ARBA" id="ARBA00004323"/>
    </source>
</evidence>
<evidence type="ECO:0000256" key="10">
    <source>
        <dbReference type="SAM" id="MobiDB-lite"/>
    </source>
</evidence>
<dbReference type="InParanoid" id="A0A6P8I6Y8"/>
<keyword evidence="8" id="KW-0472">Membrane</keyword>
<keyword evidence="5" id="KW-0735">Signal-anchor</keyword>
<dbReference type="InterPro" id="IPR027417">
    <property type="entry name" value="P-loop_NTPase"/>
</dbReference>
<dbReference type="GeneID" id="116298693"/>
<evidence type="ECO:0000256" key="8">
    <source>
        <dbReference type="ARBA" id="ARBA00023136"/>
    </source>
</evidence>
<protein>
    <submittedName>
        <fullName evidence="12">Galactosylceramide sulfotransferase-like</fullName>
    </submittedName>
</protein>
<sequence>MKLKTYFGLLLVASVLCTAFWAFNSRVIQTELFINPSSVLQRYSRRMEDIWNTERQAGKSSGFRTGKSDDDDEESQTSSDIQELVQKLMNQSAINKKEQVKIVSRVKESDTIESCIPQDTIVFLKTHKTGSSTLTNVFNRYADLRELTVALPIIGYNRFRWPLHFHWTSVDMYRLGQNYANFLTNHARYSRASMDAIMELDSLYITILRNPVYQFESMFDYMEFSKLLGLHNASDPIRRFLLKPYEYLRNMTIAQRGFPETANLIRNGMFFDLGLNPRSYDNRTLIMKEIEKIDKEFFLVLIMEYFDESLVLMKRELCWDLEDIVYVKQNQRHSKKSEMLTPSLKAMIERWNGADVLLYRHFNKTFWRKIKEHGDDFYKDLKEFRIKNRQVQQDCLSPVAAKERAFKLTKEVRKLQLNPLVSNFDRYFCDKILTNEVDYLKYFRLKFNPIFGYQRQLKLERLPQLEAGQKDQSNQQPVVQFLWSSK</sequence>
<keyword evidence="11" id="KW-1185">Reference proteome</keyword>
<reference evidence="12" key="1">
    <citation type="submission" date="2025-08" db="UniProtKB">
        <authorList>
            <consortium name="RefSeq"/>
        </authorList>
    </citation>
    <scope>IDENTIFICATION</scope>
    <source>
        <tissue evidence="12">Tentacle</tissue>
    </source>
</reference>
<evidence type="ECO:0000256" key="7">
    <source>
        <dbReference type="ARBA" id="ARBA00023034"/>
    </source>
</evidence>
<keyword evidence="6" id="KW-1133">Transmembrane helix</keyword>
<dbReference type="FunCoup" id="A0A6P8I6Y8">
    <property type="interactions" value="679"/>
</dbReference>
<dbReference type="GO" id="GO:0009247">
    <property type="term" value="P:glycolipid biosynthetic process"/>
    <property type="evidence" value="ECO:0007669"/>
    <property type="project" value="InterPro"/>
</dbReference>
<organism evidence="11 12">
    <name type="scientific">Actinia tenebrosa</name>
    <name type="common">Australian red waratah sea anemone</name>
    <dbReference type="NCBI Taxonomy" id="6105"/>
    <lineage>
        <taxon>Eukaryota</taxon>
        <taxon>Metazoa</taxon>
        <taxon>Cnidaria</taxon>
        <taxon>Anthozoa</taxon>
        <taxon>Hexacorallia</taxon>
        <taxon>Actiniaria</taxon>
        <taxon>Actiniidae</taxon>
        <taxon>Actinia</taxon>
    </lineage>
</organism>
<name>A0A6P8I6Y8_ACTTE</name>
<evidence type="ECO:0000256" key="4">
    <source>
        <dbReference type="ARBA" id="ARBA00022692"/>
    </source>
</evidence>
<dbReference type="Proteomes" id="UP000515163">
    <property type="component" value="Unplaced"/>
</dbReference>
<dbReference type="RefSeq" id="XP_031563081.1">
    <property type="nucleotide sequence ID" value="XM_031707221.1"/>
</dbReference>